<dbReference type="EMBL" id="LWDF02000009">
    <property type="protein sequence ID" value="KAE8260501.1"/>
    <property type="molecule type" value="Genomic_DNA"/>
</dbReference>
<gene>
    <name evidence="2" type="ORF">A4X13_0g287</name>
</gene>
<feature type="compositionally biased region" description="Low complexity" evidence="1">
    <location>
        <begin position="100"/>
        <end position="116"/>
    </location>
</feature>
<feature type="compositionally biased region" description="Polar residues" evidence="1">
    <location>
        <begin position="208"/>
        <end position="221"/>
    </location>
</feature>
<feature type="region of interest" description="Disordered" evidence="1">
    <location>
        <begin position="202"/>
        <end position="273"/>
    </location>
</feature>
<reference evidence="2" key="2">
    <citation type="journal article" date="2019" name="IMA Fungus">
        <title>Genome sequencing and comparison of five Tilletia species to identify candidate genes for the detection of regulated species infecting wheat.</title>
        <authorList>
            <person name="Nguyen H.D.T."/>
            <person name="Sultana T."/>
            <person name="Kesanakurti P."/>
            <person name="Hambleton S."/>
        </authorList>
    </citation>
    <scope>NUCLEOTIDE SEQUENCE</scope>
    <source>
        <strain evidence="2">DAOMC 236416</strain>
    </source>
</reference>
<feature type="region of interest" description="Disordered" evidence="1">
    <location>
        <begin position="100"/>
        <end position="167"/>
    </location>
</feature>
<comment type="caution">
    <text evidence="2">The sequence shown here is derived from an EMBL/GenBank/DDBJ whole genome shotgun (WGS) entry which is preliminary data.</text>
</comment>
<accession>A0A8T8TIU0</accession>
<dbReference type="AlphaFoldDB" id="A0A8T8TIU0"/>
<feature type="compositionally biased region" description="Polar residues" evidence="1">
    <location>
        <begin position="442"/>
        <end position="463"/>
    </location>
</feature>
<evidence type="ECO:0000256" key="1">
    <source>
        <dbReference type="SAM" id="MobiDB-lite"/>
    </source>
</evidence>
<feature type="compositionally biased region" description="Low complexity" evidence="1">
    <location>
        <begin position="256"/>
        <end position="270"/>
    </location>
</feature>
<evidence type="ECO:0000313" key="2">
    <source>
        <dbReference type="EMBL" id="KAE8260501.1"/>
    </source>
</evidence>
<feature type="compositionally biased region" description="Polar residues" evidence="1">
    <location>
        <begin position="398"/>
        <end position="408"/>
    </location>
</feature>
<protein>
    <submittedName>
        <fullName evidence="2">Uncharacterized protein</fullName>
    </submittedName>
</protein>
<name>A0A8T8TIU0_9BASI</name>
<keyword evidence="3" id="KW-1185">Reference proteome</keyword>
<evidence type="ECO:0000313" key="3">
    <source>
        <dbReference type="Proteomes" id="UP000077521"/>
    </source>
</evidence>
<feature type="region of interest" description="Disordered" evidence="1">
    <location>
        <begin position="433"/>
        <end position="463"/>
    </location>
</feature>
<proteinExistence type="predicted"/>
<feature type="compositionally biased region" description="Acidic residues" evidence="1">
    <location>
        <begin position="148"/>
        <end position="158"/>
    </location>
</feature>
<organism evidence="2 3">
    <name type="scientific">Tilletia indica</name>
    <dbReference type="NCBI Taxonomy" id="43049"/>
    <lineage>
        <taxon>Eukaryota</taxon>
        <taxon>Fungi</taxon>
        <taxon>Dikarya</taxon>
        <taxon>Basidiomycota</taxon>
        <taxon>Ustilaginomycotina</taxon>
        <taxon>Exobasidiomycetes</taxon>
        <taxon>Tilletiales</taxon>
        <taxon>Tilletiaceae</taxon>
        <taxon>Tilletia</taxon>
    </lineage>
</organism>
<dbReference type="Proteomes" id="UP000077521">
    <property type="component" value="Unassembled WGS sequence"/>
</dbReference>
<sequence length="486" mass="51636">MKGSKIDTTGLPHHRILGQILYELICRESSGDGVRIAALRRELAADEIVARAYPHNLSKAISNSLRRLLWDGKIIREARGFYQVAPVAANQAAASTSANHLPTSSTAAAPTLASAPTPTPAPVAGPSSSSASKGKTKHSAPSRTRSADDDELFDSEDESTSRKKLKLSSPLSYNGFHSLPHPYPDPRPGPLNTPYQHAPYYPHHTIEGPSTTRPSFGTSWERNPPPRYPSDTAPGHSYDHGPSHSQGYSYGYGQFHSSGPSHSPGVGPVHQYSLSHNTTQTFNQNPGHGYNYSHGHGLMASRPPHPGLYPAAAQVTYEISTYFVDPLSSKGYAGPSSSGRYPHFSPITSPPPTGSRADTAPYTTVASSSSRGSISHTSGGGSSSSDTSKPLSIANLLSRPTSPNETMRQQFSKRCPHLAKLVLEALQMLPGAQDKLGPRGLQRSSNNAHTTKQTLHRYTSSSTCRYTPIPPAAAAATAAGPAAVSS</sequence>
<feature type="region of interest" description="Disordered" evidence="1">
    <location>
        <begin position="334"/>
        <end position="408"/>
    </location>
</feature>
<feature type="compositionally biased region" description="Low complexity" evidence="1">
    <location>
        <begin position="363"/>
        <end position="392"/>
    </location>
</feature>
<reference evidence="2" key="1">
    <citation type="submission" date="2016-04" db="EMBL/GenBank/DDBJ databases">
        <authorList>
            <person name="Nguyen H.D."/>
            <person name="Samba Siva P."/>
            <person name="Cullis J."/>
            <person name="Levesque C.A."/>
            <person name="Hambleton S."/>
        </authorList>
    </citation>
    <scope>NUCLEOTIDE SEQUENCE</scope>
    <source>
        <strain evidence="2">DAOMC 236416</strain>
    </source>
</reference>